<dbReference type="AlphaFoldDB" id="A0A0A9EF64"/>
<accession>A0A0A9EF64</accession>
<sequence length="28" mass="3427">MVMLRTSFNFFRQETFHLSAKRKHLTVT</sequence>
<proteinExistence type="predicted"/>
<organism evidence="1">
    <name type="scientific">Arundo donax</name>
    <name type="common">Giant reed</name>
    <name type="synonym">Donax arundinaceus</name>
    <dbReference type="NCBI Taxonomy" id="35708"/>
    <lineage>
        <taxon>Eukaryota</taxon>
        <taxon>Viridiplantae</taxon>
        <taxon>Streptophyta</taxon>
        <taxon>Embryophyta</taxon>
        <taxon>Tracheophyta</taxon>
        <taxon>Spermatophyta</taxon>
        <taxon>Magnoliopsida</taxon>
        <taxon>Liliopsida</taxon>
        <taxon>Poales</taxon>
        <taxon>Poaceae</taxon>
        <taxon>PACMAD clade</taxon>
        <taxon>Arundinoideae</taxon>
        <taxon>Arundineae</taxon>
        <taxon>Arundo</taxon>
    </lineage>
</organism>
<reference evidence="1" key="2">
    <citation type="journal article" date="2015" name="Data Brief">
        <title>Shoot transcriptome of the giant reed, Arundo donax.</title>
        <authorList>
            <person name="Barrero R.A."/>
            <person name="Guerrero F.D."/>
            <person name="Moolhuijzen P."/>
            <person name="Goolsby J.A."/>
            <person name="Tidwell J."/>
            <person name="Bellgard S.E."/>
            <person name="Bellgard M.I."/>
        </authorList>
    </citation>
    <scope>NUCLEOTIDE SEQUENCE</scope>
    <source>
        <tissue evidence="1">Shoot tissue taken approximately 20 cm above the soil surface</tissue>
    </source>
</reference>
<protein>
    <submittedName>
        <fullName evidence="1">Pco139890</fullName>
    </submittedName>
</protein>
<evidence type="ECO:0000313" key="1">
    <source>
        <dbReference type="EMBL" id="JAD94662.1"/>
    </source>
</evidence>
<reference evidence="1" key="1">
    <citation type="submission" date="2014-09" db="EMBL/GenBank/DDBJ databases">
        <authorList>
            <person name="Magalhaes I.L.F."/>
            <person name="Oliveira U."/>
            <person name="Santos F.R."/>
            <person name="Vidigal T.H.D.A."/>
            <person name="Brescovit A.D."/>
            <person name="Santos A.J."/>
        </authorList>
    </citation>
    <scope>NUCLEOTIDE SEQUENCE</scope>
    <source>
        <tissue evidence="1">Shoot tissue taken approximately 20 cm above the soil surface</tissue>
    </source>
</reference>
<dbReference type="EMBL" id="GBRH01203233">
    <property type="protein sequence ID" value="JAD94662.1"/>
    <property type="molecule type" value="Transcribed_RNA"/>
</dbReference>
<name>A0A0A9EF64_ARUDO</name>